<keyword evidence="3" id="KW-1185">Reference proteome</keyword>
<accession>A0A5P9CPE7</accession>
<sequence>MKALMGKLASHIRRDTKGREELRKVITSQLDNQEITLSDGTTYIISRTNPNTSDSSQHAEPA</sequence>
<evidence type="ECO:0000313" key="2">
    <source>
        <dbReference type="EMBL" id="QFT27853.1"/>
    </source>
</evidence>
<feature type="region of interest" description="Disordered" evidence="1">
    <location>
        <begin position="43"/>
        <end position="62"/>
    </location>
</feature>
<geneLocation type="plasmid" evidence="3">
    <name>pthaf100_a</name>
</geneLocation>
<name>A0A5P9CPE7_9VIBR</name>
<keyword evidence="2" id="KW-0614">Plasmid</keyword>
<dbReference type="EMBL" id="CP045351">
    <property type="protein sequence ID" value="QFT27853.1"/>
    <property type="molecule type" value="Genomic_DNA"/>
</dbReference>
<organism evidence="2 3">
    <name type="scientific">Vibrio aquimaris</name>
    <dbReference type="NCBI Taxonomy" id="2587862"/>
    <lineage>
        <taxon>Bacteria</taxon>
        <taxon>Pseudomonadati</taxon>
        <taxon>Pseudomonadota</taxon>
        <taxon>Gammaproteobacteria</taxon>
        <taxon>Vibrionales</taxon>
        <taxon>Vibrionaceae</taxon>
        <taxon>Vibrio</taxon>
    </lineage>
</organism>
<gene>
    <name evidence="2" type="ORF">FIV01_15800</name>
</gene>
<evidence type="ECO:0000313" key="3">
    <source>
        <dbReference type="Proteomes" id="UP000326936"/>
    </source>
</evidence>
<dbReference type="KEGG" id="vaq:FIV01_15800"/>
<reference evidence="2 3" key="1">
    <citation type="submission" date="2019-10" db="EMBL/GenBank/DDBJ databases">
        <title>Complete genome sequence of Vibrio sp. strain THAF100, isolated from non-filtered water from the water column of tank 6 of a marine aquarium containing stony-coral fragments. Water maintained at 26 degree C.</title>
        <authorList>
            <person name="Ruckert C."/>
            <person name="Franco A."/>
            <person name="Kalinowski J."/>
            <person name="Glaeser S."/>
        </authorList>
    </citation>
    <scope>NUCLEOTIDE SEQUENCE [LARGE SCALE GENOMIC DNA]</scope>
    <source>
        <strain evidence="2 3">THAF100</strain>
        <plasmid evidence="3">pthaf100_a</plasmid>
    </source>
</reference>
<dbReference type="RefSeq" id="WP_152431927.1">
    <property type="nucleotide sequence ID" value="NZ_CBCSDK010000010.1"/>
</dbReference>
<protein>
    <submittedName>
        <fullName evidence="2">Uncharacterized protein</fullName>
    </submittedName>
</protein>
<proteinExistence type="predicted"/>
<evidence type="ECO:0000256" key="1">
    <source>
        <dbReference type="SAM" id="MobiDB-lite"/>
    </source>
</evidence>
<dbReference type="AlphaFoldDB" id="A0A5P9CPE7"/>
<dbReference type="Proteomes" id="UP000326936">
    <property type="component" value="Plasmid pTHAF100_a"/>
</dbReference>